<gene>
    <name evidence="2" type="ORF">DY000_02001376</name>
</gene>
<feature type="transmembrane region" description="Helical" evidence="1">
    <location>
        <begin position="32"/>
        <end position="58"/>
    </location>
</feature>
<evidence type="ECO:0000313" key="3">
    <source>
        <dbReference type="Proteomes" id="UP000266723"/>
    </source>
</evidence>
<keyword evidence="1" id="KW-0812">Transmembrane</keyword>
<keyword evidence="3" id="KW-1185">Reference proteome</keyword>
<protein>
    <recommendedName>
        <fullName evidence="4">Fatty acid desaturase N-terminal domain-containing protein</fullName>
    </recommendedName>
</protein>
<evidence type="ECO:0000313" key="2">
    <source>
        <dbReference type="EMBL" id="KAF3547662.1"/>
    </source>
</evidence>
<keyword evidence="1" id="KW-0472">Membrane</keyword>
<comment type="caution">
    <text evidence="2">The sequence shown here is derived from an EMBL/GenBank/DDBJ whole genome shotgun (WGS) entry which is preliminary data.</text>
</comment>
<dbReference type="EMBL" id="QGKV02000832">
    <property type="protein sequence ID" value="KAF3547662.1"/>
    <property type="molecule type" value="Genomic_DNA"/>
</dbReference>
<dbReference type="Proteomes" id="UP000266723">
    <property type="component" value="Unassembled WGS sequence"/>
</dbReference>
<reference evidence="2 3" key="1">
    <citation type="journal article" date="2020" name="BMC Genomics">
        <title>Intraspecific diversification of the crop wild relative Brassica cretica Lam. using demographic model selection.</title>
        <authorList>
            <person name="Kioukis A."/>
            <person name="Michalopoulou V.A."/>
            <person name="Briers L."/>
            <person name="Pirintsos S."/>
            <person name="Studholme D.J."/>
            <person name="Pavlidis P."/>
            <person name="Sarris P.F."/>
        </authorList>
    </citation>
    <scope>NUCLEOTIDE SEQUENCE [LARGE SCALE GENOMIC DNA]</scope>
    <source>
        <strain evidence="3">cv. PFS-1207/04</strain>
    </source>
</reference>
<keyword evidence="1" id="KW-1133">Transmembrane helix</keyword>
<proteinExistence type="predicted"/>
<evidence type="ECO:0000256" key="1">
    <source>
        <dbReference type="SAM" id="Phobius"/>
    </source>
</evidence>
<sequence length="78" mass="9032">MDDFHPDDLQVSRLQPDDLQVSRLQPDDLQGFLRWIVGYVLVVPADAVVKLCIFALIWQSLYGLKFFLLQCSDARWHG</sequence>
<organism evidence="2 3">
    <name type="scientific">Brassica cretica</name>
    <name type="common">Mustard</name>
    <dbReference type="NCBI Taxonomy" id="69181"/>
    <lineage>
        <taxon>Eukaryota</taxon>
        <taxon>Viridiplantae</taxon>
        <taxon>Streptophyta</taxon>
        <taxon>Embryophyta</taxon>
        <taxon>Tracheophyta</taxon>
        <taxon>Spermatophyta</taxon>
        <taxon>Magnoliopsida</taxon>
        <taxon>eudicotyledons</taxon>
        <taxon>Gunneridae</taxon>
        <taxon>Pentapetalae</taxon>
        <taxon>rosids</taxon>
        <taxon>malvids</taxon>
        <taxon>Brassicales</taxon>
        <taxon>Brassicaceae</taxon>
        <taxon>Brassiceae</taxon>
        <taxon>Brassica</taxon>
    </lineage>
</organism>
<name>A0ABQ7C847_BRACR</name>
<accession>A0ABQ7C847</accession>
<evidence type="ECO:0008006" key="4">
    <source>
        <dbReference type="Google" id="ProtNLM"/>
    </source>
</evidence>